<dbReference type="PANTHER" id="PTHR46164:SF3">
    <property type="entry name" value="ATF6, ISOFORM C"/>
    <property type="match status" value="1"/>
</dbReference>
<keyword evidence="5" id="KW-0804">Transcription</keyword>
<dbReference type="GO" id="GO:0005634">
    <property type="term" value="C:nucleus"/>
    <property type="evidence" value="ECO:0007669"/>
    <property type="project" value="TreeGrafter"/>
</dbReference>
<dbReference type="GO" id="GO:0016020">
    <property type="term" value="C:membrane"/>
    <property type="evidence" value="ECO:0007669"/>
    <property type="project" value="UniProtKB-SubCell"/>
</dbReference>
<keyword evidence="4" id="KW-0238">DNA-binding</keyword>
<proteinExistence type="inferred from homology"/>
<feature type="coiled-coil region" evidence="7">
    <location>
        <begin position="274"/>
        <end position="315"/>
    </location>
</feature>
<evidence type="ECO:0000256" key="3">
    <source>
        <dbReference type="ARBA" id="ARBA00023015"/>
    </source>
</evidence>
<dbReference type="CDD" id="cd14686">
    <property type="entry name" value="bZIP"/>
    <property type="match status" value="1"/>
</dbReference>
<feature type="compositionally biased region" description="Polar residues" evidence="8">
    <location>
        <begin position="86"/>
        <end position="112"/>
    </location>
</feature>
<accession>A0AAF5Q2Q5</accession>
<evidence type="ECO:0000256" key="2">
    <source>
        <dbReference type="ARBA" id="ARBA00009050"/>
    </source>
</evidence>
<dbReference type="GO" id="GO:0000981">
    <property type="term" value="F:DNA-binding transcription factor activity, RNA polymerase II-specific"/>
    <property type="evidence" value="ECO:0007669"/>
    <property type="project" value="TreeGrafter"/>
</dbReference>
<dbReference type="PANTHER" id="PTHR46164">
    <property type="entry name" value="ATF6, ISOFORM C"/>
    <property type="match status" value="1"/>
</dbReference>
<feature type="domain" description="BZIP" evidence="9">
    <location>
        <begin position="249"/>
        <end position="312"/>
    </location>
</feature>
<evidence type="ECO:0000256" key="7">
    <source>
        <dbReference type="SAM" id="Coils"/>
    </source>
</evidence>
<keyword evidence="3" id="KW-0805">Transcription regulation</keyword>
<evidence type="ECO:0000313" key="11">
    <source>
        <dbReference type="WBParaSite" id="mrna-Wban_09665"/>
    </source>
</evidence>
<evidence type="ECO:0000256" key="6">
    <source>
        <dbReference type="ARBA" id="ARBA00023242"/>
    </source>
</evidence>
<name>A0AAF5Q2Q5_WUCBA</name>
<organism evidence="10 11">
    <name type="scientific">Wuchereria bancrofti</name>
    <dbReference type="NCBI Taxonomy" id="6293"/>
    <lineage>
        <taxon>Eukaryota</taxon>
        <taxon>Metazoa</taxon>
        <taxon>Ecdysozoa</taxon>
        <taxon>Nematoda</taxon>
        <taxon>Chromadorea</taxon>
        <taxon>Rhabditida</taxon>
        <taxon>Spirurina</taxon>
        <taxon>Spiruromorpha</taxon>
        <taxon>Filarioidea</taxon>
        <taxon>Onchocercidae</taxon>
        <taxon>Wuchereria</taxon>
    </lineage>
</organism>
<feature type="compositionally biased region" description="Polar residues" evidence="8">
    <location>
        <begin position="388"/>
        <end position="407"/>
    </location>
</feature>
<evidence type="ECO:0000256" key="5">
    <source>
        <dbReference type="ARBA" id="ARBA00023163"/>
    </source>
</evidence>
<reference evidence="11" key="3">
    <citation type="submission" date="2024-02" db="UniProtKB">
        <authorList>
            <consortium name="WormBaseParasite"/>
        </authorList>
    </citation>
    <scope>IDENTIFICATION</scope>
    <source>
        <strain evidence="11">pt0022</strain>
    </source>
</reference>
<dbReference type="SUPFAM" id="SSF57959">
    <property type="entry name" value="Leucine zipper domain"/>
    <property type="match status" value="1"/>
</dbReference>
<protein>
    <submittedName>
        <fullName evidence="11">BZIP domain-containing protein</fullName>
    </submittedName>
</protein>
<sequence>MDFDDSYCYLENNFDQFHLMNLLPPSDSGINLNSTNEQRNDQLSEIIDNLGLELNSQGNNGVFVTDDSSIFDTVTLDNHLINQIFSNNASPSTSDSGNYSPTYSTSDDQNAPDNDRIINFLQAAQINQLETKFIATPNPSRLVPVQIPLQQIVTNGKSTSSHPVICIMPAATHSISVSSQPAANQDKQRILSPKHEGLSSAFTSTPFKNVNATVFTPVNNLFNALSSGVAHYRRPERSTKMNIHFVDYDRKKEDRKIRNRYSAQLSRIRKKNEIDEMKRNLANKDAIIEKLKNKIEILNGTIEILRRENEMLKSNASNRNSGDRLNDSKFFFLSFEMNLNGFRNLDPIPDATSLVALNFAKSSAYFSQNRINTGRALLSLDYDGGSESRGNSQSNKKSDPLSQSNLNYSAKCDSMQKRYLNQTEAMKLNNDVFAWINRHECLQFVHVRHIFRVPINGGLTTPNITVKSVHDAATRKIKHRENRQQRTANDKIEAARLKAIRERTWRHIDMISSTADNTAIKSQVKTMDYNVMSSEHFLTNWLQDKTDALTVLDMESQYAELARNLKQREDTLYIVAMKNYYLLPATDRNGTMQPRMALILPALSFNGTLPNQVAMMRLECDITGTGLFHLPSSLLPLFYDRSAHQ</sequence>
<evidence type="ECO:0000259" key="9">
    <source>
        <dbReference type="PROSITE" id="PS50217"/>
    </source>
</evidence>
<dbReference type="GO" id="GO:0000978">
    <property type="term" value="F:RNA polymerase II cis-regulatory region sequence-specific DNA binding"/>
    <property type="evidence" value="ECO:0007669"/>
    <property type="project" value="TreeGrafter"/>
</dbReference>
<reference evidence="10" key="2">
    <citation type="journal article" date="2016" name="Mol. Ecol.">
        <title>Population genomics of the filarial nematode parasite Wuchereria bancrofti from mosquitoes.</title>
        <authorList>
            <person name="Small S.T."/>
            <person name="Reimer L.J."/>
            <person name="Tisch D.J."/>
            <person name="King C.L."/>
            <person name="Christensen B.M."/>
            <person name="Siba P.M."/>
            <person name="Kazura J.W."/>
            <person name="Serre D."/>
            <person name="Zimmerman P.A."/>
        </authorList>
    </citation>
    <scope>NUCLEOTIDE SEQUENCE</scope>
    <source>
        <strain evidence="10">pt0022</strain>
    </source>
</reference>
<feature type="region of interest" description="Disordered" evidence="8">
    <location>
        <begin position="385"/>
        <end position="407"/>
    </location>
</feature>
<evidence type="ECO:0000256" key="8">
    <source>
        <dbReference type="SAM" id="MobiDB-lite"/>
    </source>
</evidence>
<evidence type="ECO:0000256" key="4">
    <source>
        <dbReference type="ARBA" id="ARBA00023125"/>
    </source>
</evidence>
<dbReference type="InterPro" id="IPR051882">
    <property type="entry name" value="ATF_bZIP_TF"/>
</dbReference>
<feature type="region of interest" description="Disordered" evidence="8">
    <location>
        <begin position="86"/>
        <end position="113"/>
    </location>
</feature>
<dbReference type="PROSITE" id="PS50217">
    <property type="entry name" value="BZIP"/>
    <property type="match status" value="1"/>
</dbReference>
<dbReference type="InterPro" id="IPR046347">
    <property type="entry name" value="bZIP_sf"/>
</dbReference>
<dbReference type="GO" id="GO:0030968">
    <property type="term" value="P:endoplasmic reticulum unfolded protein response"/>
    <property type="evidence" value="ECO:0007669"/>
    <property type="project" value="TreeGrafter"/>
</dbReference>
<dbReference type="Proteomes" id="UP000093561">
    <property type="component" value="Unassembled WGS sequence"/>
</dbReference>
<dbReference type="AlphaFoldDB" id="A0AAF5Q2Q5"/>
<dbReference type="WBParaSite" id="mrna-Wban_09665">
    <property type="protein sequence ID" value="mrna-Wban_09665"/>
    <property type="gene ID" value="Wban_09665"/>
</dbReference>
<dbReference type="SMART" id="SM00338">
    <property type="entry name" value="BRLZ"/>
    <property type="match status" value="1"/>
</dbReference>
<keyword evidence="7" id="KW-0175">Coiled coil</keyword>
<comment type="similarity">
    <text evidence="2">Belongs to the bZIP family. ATF subfamily.</text>
</comment>
<evidence type="ECO:0000313" key="10">
    <source>
        <dbReference type="Proteomes" id="UP000093561"/>
    </source>
</evidence>
<comment type="subcellular location">
    <subcellularLocation>
        <location evidence="1">Membrane</location>
        <topology evidence="1">Single-pass membrane protein</topology>
    </subcellularLocation>
</comment>
<keyword evidence="6" id="KW-0539">Nucleus</keyword>
<dbReference type="InterPro" id="IPR004827">
    <property type="entry name" value="bZIP"/>
</dbReference>
<reference evidence="10" key="1">
    <citation type="submission" date="2015-03" db="EMBL/GenBank/DDBJ databases">
        <title>Wuchereria bancrofti Genome Sequencing Papua New Guinea Strain.</title>
        <authorList>
            <person name="Small S.T."/>
            <person name="Serre D."/>
            <person name="Zimmerman P.A."/>
        </authorList>
    </citation>
    <scope>NUCLEOTIDE SEQUENCE [LARGE SCALE GENOMIC DNA]</scope>
    <source>
        <strain evidence="10">pt0022</strain>
    </source>
</reference>
<evidence type="ECO:0000256" key="1">
    <source>
        <dbReference type="ARBA" id="ARBA00004167"/>
    </source>
</evidence>